<organism evidence="2 3">
    <name type="scientific">Prunus avium</name>
    <name type="common">Cherry</name>
    <name type="synonym">Cerasus avium</name>
    <dbReference type="NCBI Taxonomy" id="42229"/>
    <lineage>
        <taxon>Eukaryota</taxon>
        <taxon>Viridiplantae</taxon>
        <taxon>Streptophyta</taxon>
        <taxon>Embryophyta</taxon>
        <taxon>Tracheophyta</taxon>
        <taxon>Spermatophyta</taxon>
        <taxon>Magnoliopsida</taxon>
        <taxon>eudicotyledons</taxon>
        <taxon>Gunneridae</taxon>
        <taxon>Pentapetalae</taxon>
        <taxon>rosids</taxon>
        <taxon>fabids</taxon>
        <taxon>Rosales</taxon>
        <taxon>Rosaceae</taxon>
        <taxon>Amygdaloideae</taxon>
        <taxon>Amygdaleae</taxon>
        <taxon>Prunus</taxon>
    </lineage>
</organism>
<accession>A0A6P5RJW2</accession>
<dbReference type="AlphaFoldDB" id="A0A6P5RJW2"/>
<dbReference type="GeneID" id="110747401"/>
<sequence length="130" mass="15000">MHINMMKGKFVRVCANKWRKIGSRGSLPSSTCCENCCQWALWSSMHEENSIPKDVPKGHLVVYVGENQKRFVIKVTLLNHPLFRALLDQAREEYDFHADSKLYIPCDESLFLNVVRCASSPVDRRFPLCL</sequence>
<proteinExistence type="inferred from homology"/>
<dbReference type="Pfam" id="PF02519">
    <property type="entry name" value="Auxin_inducible"/>
    <property type="match status" value="1"/>
</dbReference>
<evidence type="ECO:0000313" key="2">
    <source>
        <dbReference type="Proteomes" id="UP000515124"/>
    </source>
</evidence>
<evidence type="ECO:0000256" key="1">
    <source>
        <dbReference type="ARBA" id="ARBA00006974"/>
    </source>
</evidence>
<keyword evidence="2" id="KW-1185">Reference proteome</keyword>
<reference evidence="3" key="1">
    <citation type="submission" date="2025-08" db="UniProtKB">
        <authorList>
            <consortium name="RefSeq"/>
        </authorList>
    </citation>
    <scope>IDENTIFICATION</scope>
</reference>
<dbReference type="RefSeq" id="XP_021803279.1">
    <property type="nucleotide sequence ID" value="XM_021947587.1"/>
</dbReference>
<dbReference type="InterPro" id="IPR003676">
    <property type="entry name" value="SAUR_fam"/>
</dbReference>
<protein>
    <submittedName>
        <fullName evidence="3">Indole-3-acetic acid-induced protein ARG7</fullName>
    </submittedName>
</protein>
<evidence type="ECO:0000313" key="3">
    <source>
        <dbReference type="RefSeq" id="XP_021803279.1"/>
    </source>
</evidence>
<gene>
    <name evidence="3" type="primary">LOC110747401</name>
</gene>
<dbReference type="KEGG" id="pavi:110747401"/>
<name>A0A6P5RJW2_PRUAV</name>
<dbReference type="PANTHER" id="PTHR31374:SF9">
    <property type="entry name" value="AUXIN-RESPONSIVE FAMILY PROTEIN"/>
    <property type="match status" value="1"/>
</dbReference>
<dbReference type="Proteomes" id="UP000515124">
    <property type="component" value="Unplaced"/>
</dbReference>
<comment type="similarity">
    <text evidence="1">Belongs to the ARG7 family.</text>
</comment>
<dbReference type="GO" id="GO:0009733">
    <property type="term" value="P:response to auxin"/>
    <property type="evidence" value="ECO:0007669"/>
    <property type="project" value="InterPro"/>
</dbReference>
<dbReference type="PANTHER" id="PTHR31374">
    <property type="entry name" value="AUXIN-INDUCED PROTEIN-LIKE-RELATED"/>
    <property type="match status" value="1"/>
</dbReference>